<proteinExistence type="predicted"/>
<evidence type="ECO:0000313" key="1">
    <source>
        <dbReference type="EMBL" id="GAA0138814.1"/>
    </source>
</evidence>
<dbReference type="Proteomes" id="UP001454036">
    <property type="component" value="Unassembled WGS sequence"/>
</dbReference>
<dbReference type="Gene3D" id="3.30.420.10">
    <property type="entry name" value="Ribonuclease H-like superfamily/Ribonuclease H"/>
    <property type="match status" value="1"/>
</dbReference>
<accession>A0AAV3NI23</accession>
<sequence length="147" mass="16847">MRSMPEARQHSPIVSHNDDAYSQPYSLRYVGNRPSGKTTKGKRVGGVLTRFGIPRILVSDNGAQFASSEFQIFCEKYGRIGICSYKYKHLMARSYYRSVKGRQFRMGDLVLKLYAVSHPNDVHKLSPKWEEPYRVCHVLGPGTYELE</sequence>
<organism evidence="1 2">
    <name type="scientific">Lithospermum erythrorhizon</name>
    <name type="common">Purple gromwell</name>
    <name type="synonym">Lithospermum officinale var. erythrorhizon</name>
    <dbReference type="NCBI Taxonomy" id="34254"/>
    <lineage>
        <taxon>Eukaryota</taxon>
        <taxon>Viridiplantae</taxon>
        <taxon>Streptophyta</taxon>
        <taxon>Embryophyta</taxon>
        <taxon>Tracheophyta</taxon>
        <taxon>Spermatophyta</taxon>
        <taxon>Magnoliopsida</taxon>
        <taxon>eudicotyledons</taxon>
        <taxon>Gunneridae</taxon>
        <taxon>Pentapetalae</taxon>
        <taxon>asterids</taxon>
        <taxon>lamiids</taxon>
        <taxon>Boraginales</taxon>
        <taxon>Boraginaceae</taxon>
        <taxon>Boraginoideae</taxon>
        <taxon>Lithospermeae</taxon>
        <taxon>Lithospermum</taxon>
    </lineage>
</organism>
<dbReference type="GO" id="GO:0003676">
    <property type="term" value="F:nucleic acid binding"/>
    <property type="evidence" value="ECO:0007669"/>
    <property type="project" value="InterPro"/>
</dbReference>
<name>A0AAV3NI23_LITER</name>
<comment type="caution">
    <text evidence="1">The sequence shown here is derived from an EMBL/GenBank/DDBJ whole genome shotgun (WGS) entry which is preliminary data.</text>
</comment>
<dbReference type="EMBL" id="BAABME010015000">
    <property type="protein sequence ID" value="GAA0138814.1"/>
    <property type="molecule type" value="Genomic_DNA"/>
</dbReference>
<reference evidence="1 2" key="1">
    <citation type="submission" date="2024-01" db="EMBL/GenBank/DDBJ databases">
        <title>The complete chloroplast genome sequence of Lithospermum erythrorhizon: insights into the phylogenetic relationship among Boraginaceae species and the maternal lineages of purple gromwells.</title>
        <authorList>
            <person name="Okada T."/>
            <person name="Watanabe K."/>
        </authorList>
    </citation>
    <scope>NUCLEOTIDE SEQUENCE [LARGE SCALE GENOMIC DNA]</scope>
</reference>
<dbReference type="InterPro" id="IPR012337">
    <property type="entry name" value="RNaseH-like_sf"/>
</dbReference>
<keyword evidence="2" id="KW-1185">Reference proteome</keyword>
<evidence type="ECO:0000313" key="2">
    <source>
        <dbReference type="Proteomes" id="UP001454036"/>
    </source>
</evidence>
<protein>
    <recommendedName>
        <fullName evidence="3">Integrase catalytic domain-containing protein</fullName>
    </recommendedName>
</protein>
<dbReference type="AlphaFoldDB" id="A0AAV3NI23"/>
<dbReference type="SUPFAM" id="SSF53098">
    <property type="entry name" value="Ribonuclease H-like"/>
    <property type="match status" value="1"/>
</dbReference>
<gene>
    <name evidence="1" type="ORF">LIER_34987</name>
</gene>
<evidence type="ECO:0008006" key="3">
    <source>
        <dbReference type="Google" id="ProtNLM"/>
    </source>
</evidence>
<dbReference type="InterPro" id="IPR036397">
    <property type="entry name" value="RNaseH_sf"/>
</dbReference>